<reference evidence="1" key="1">
    <citation type="submission" date="2023-06" db="EMBL/GenBank/DDBJ databases">
        <authorList>
            <person name="Kurt Z."/>
        </authorList>
    </citation>
    <scope>NUCLEOTIDE SEQUENCE</scope>
</reference>
<sequence length="151" mass="17118">MYQDLQHIRHFSSALLKKVTSCSWSAQKSEIIYITFLFCFAQQRYNAKDGFRCIPTGITGSAAYQRPTVGSGIQTYNNTNTLAGILMLCVCVCRGQIGRPNANDVVSCVKVSLCSIRCEVKQNRFRTRVGDSNADKQQQFYRICMRRILIL</sequence>
<organism evidence="1">
    <name type="scientific">Hexamita inflata</name>
    <dbReference type="NCBI Taxonomy" id="28002"/>
    <lineage>
        <taxon>Eukaryota</taxon>
        <taxon>Metamonada</taxon>
        <taxon>Diplomonadida</taxon>
        <taxon>Hexamitidae</taxon>
        <taxon>Hexamitinae</taxon>
        <taxon>Hexamita</taxon>
    </lineage>
</organism>
<protein>
    <submittedName>
        <fullName evidence="2">Hypothetical_protein</fullName>
    </submittedName>
</protein>
<reference evidence="2 3" key="2">
    <citation type="submission" date="2024-07" db="EMBL/GenBank/DDBJ databases">
        <authorList>
            <person name="Akdeniz Z."/>
        </authorList>
    </citation>
    <scope>NUCLEOTIDE SEQUENCE [LARGE SCALE GENOMIC DNA]</scope>
</reference>
<evidence type="ECO:0000313" key="1">
    <source>
        <dbReference type="EMBL" id="CAI9962456.1"/>
    </source>
</evidence>
<dbReference type="EMBL" id="CATOUU010000953">
    <property type="protein sequence ID" value="CAI9962456.1"/>
    <property type="molecule type" value="Genomic_DNA"/>
</dbReference>
<accession>A0AA86US23</accession>
<comment type="caution">
    <text evidence="1">The sequence shown here is derived from an EMBL/GenBank/DDBJ whole genome shotgun (WGS) entry which is preliminary data.</text>
</comment>
<evidence type="ECO:0000313" key="2">
    <source>
        <dbReference type="EMBL" id="CAL6088025.1"/>
    </source>
</evidence>
<dbReference type="AlphaFoldDB" id="A0AA86US23"/>
<dbReference type="Proteomes" id="UP001642409">
    <property type="component" value="Unassembled WGS sequence"/>
</dbReference>
<dbReference type="EMBL" id="CAXDID020000405">
    <property type="protein sequence ID" value="CAL6088025.1"/>
    <property type="molecule type" value="Genomic_DNA"/>
</dbReference>
<evidence type="ECO:0000313" key="3">
    <source>
        <dbReference type="Proteomes" id="UP001642409"/>
    </source>
</evidence>
<name>A0AA86US23_9EUKA</name>
<proteinExistence type="predicted"/>
<keyword evidence="3" id="KW-1185">Reference proteome</keyword>
<gene>
    <name evidence="1" type="ORF">HINF_LOCUS50101</name>
    <name evidence="2" type="ORF">HINF_LOCUS63926</name>
</gene>